<evidence type="ECO:0000256" key="1">
    <source>
        <dbReference type="ARBA" id="ARBA00004651"/>
    </source>
</evidence>
<dbReference type="EMBL" id="JAEMNV010000006">
    <property type="protein sequence ID" value="MBJ8341086.1"/>
    <property type="molecule type" value="Genomic_DNA"/>
</dbReference>
<dbReference type="GO" id="GO:0055085">
    <property type="term" value="P:transmembrane transport"/>
    <property type="evidence" value="ECO:0007669"/>
    <property type="project" value="InterPro"/>
</dbReference>
<dbReference type="AlphaFoldDB" id="A0A934U549"/>
<dbReference type="PROSITE" id="PS50928">
    <property type="entry name" value="ABC_TM1"/>
    <property type="match status" value="1"/>
</dbReference>
<comment type="subcellular location">
    <subcellularLocation>
        <location evidence="1 7">Cell membrane</location>
        <topology evidence="1 7">Multi-pass membrane protein</topology>
    </subcellularLocation>
</comment>
<feature type="transmembrane region" description="Helical" evidence="7">
    <location>
        <begin position="219"/>
        <end position="241"/>
    </location>
</feature>
<dbReference type="Pfam" id="PF00528">
    <property type="entry name" value="BPD_transp_1"/>
    <property type="match status" value="1"/>
</dbReference>
<organism evidence="9 10">
    <name type="scientific">Antrihabitans stalagmiti</name>
    <dbReference type="NCBI Taxonomy" id="2799499"/>
    <lineage>
        <taxon>Bacteria</taxon>
        <taxon>Bacillati</taxon>
        <taxon>Actinomycetota</taxon>
        <taxon>Actinomycetes</taxon>
        <taxon>Mycobacteriales</taxon>
        <taxon>Nocardiaceae</taxon>
        <taxon>Antrihabitans</taxon>
    </lineage>
</organism>
<dbReference type="Proteomes" id="UP000655868">
    <property type="component" value="Unassembled WGS sequence"/>
</dbReference>
<feature type="domain" description="ABC transmembrane type-1" evidence="8">
    <location>
        <begin position="58"/>
        <end position="238"/>
    </location>
</feature>
<dbReference type="InterPro" id="IPR000515">
    <property type="entry name" value="MetI-like"/>
</dbReference>
<feature type="transmembrane region" description="Helical" evidence="7">
    <location>
        <begin position="179"/>
        <end position="199"/>
    </location>
</feature>
<evidence type="ECO:0000256" key="3">
    <source>
        <dbReference type="ARBA" id="ARBA00022475"/>
    </source>
</evidence>
<dbReference type="CDD" id="cd06261">
    <property type="entry name" value="TM_PBP2"/>
    <property type="match status" value="1"/>
</dbReference>
<comment type="caution">
    <text evidence="9">The sequence shown here is derived from an EMBL/GenBank/DDBJ whole genome shotgun (WGS) entry which is preliminary data.</text>
</comment>
<dbReference type="RefSeq" id="WP_199705954.1">
    <property type="nucleotide sequence ID" value="NZ_JAEMNV010000006.1"/>
</dbReference>
<keyword evidence="4 7" id="KW-0812">Transmembrane</keyword>
<proteinExistence type="inferred from homology"/>
<evidence type="ECO:0000256" key="6">
    <source>
        <dbReference type="ARBA" id="ARBA00023136"/>
    </source>
</evidence>
<dbReference type="PANTHER" id="PTHR30151">
    <property type="entry name" value="ALKANE SULFONATE ABC TRANSPORTER-RELATED, MEMBRANE SUBUNIT"/>
    <property type="match status" value="1"/>
</dbReference>
<evidence type="ECO:0000313" key="9">
    <source>
        <dbReference type="EMBL" id="MBJ8341086.1"/>
    </source>
</evidence>
<protein>
    <submittedName>
        <fullName evidence="9">ABC transporter permease</fullName>
    </submittedName>
</protein>
<comment type="similarity">
    <text evidence="7">Belongs to the binding-protein-dependent transport system permease family.</text>
</comment>
<keyword evidence="10" id="KW-1185">Reference proteome</keyword>
<feature type="transmembrane region" description="Helical" evidence="7">
    <location>
        <begin position="92"/>
        <end position="118"/>
    </location>
</feature>
<sequence length="256" mass="28145">MSTSAVRRVVPAFVGLAALFAAWQVYVSVNDVRPQLLPSPWRVVTQGWAQRDVIATNAVATLQVTLVGFALSLTIAWLLAIAIDFSGLLRRALVPMFVTSQTIPIIVIAPLMITWFGFGLLPKILLVTLATFFPVAIGLIEGFASTDRDAGSLLRSMGASRWQQFRYVRLPNAMPRFFTALRIGITYAVVGAIFAEYAGAESGLGIYMARQKGMFRTDLVLAAMFVTAAISVVLFLLTYLVERILAPWVRMERVNL</sequence>
<dbReference type="Gene3D" id="1.10.3720.10">
    <property type="entry name" value="MetI-like"/>
    <property type="match status" value="1"/>
</dbReference>
<reference evidence="9" key="1">
    <citation type="submission" date="2020-12" db="EMBL/GenBank/DDBJ databases">
        <title>Antrihabitans popcorni sp. nov. and Antrihabitans auranticaus sp. nov., isolated from a larva cave.</title>
        <authorList>
            <person name="Lee S.D."/>
            <person name="Kim I.S."/>
        </authorList>
    </citation>
    <scope>NUCLEOTIDE SEQUENCE</scope>
    <source>
        <strain evidence="9">YC3-6</strain>
    </source>
</reference>
<name>A0A934U549_9NOCA</name>
<evidence type="ECO:0000256" key="5">
    <source>
        <dbReference type="ARBA" id="ARBA00022989"/>
    </source>
</evidence>
<feature type="transmembrane region" description="Helical" evidence="7">
    <location>
        <begin position="58"/>
        <end position="80"/>
    </location>
</feature>
<evidence type="ECO:0000256" key="7">
    <source>
        <dbReference type="RuleBase" id="RU363032"/>
    </source>
</evidence>
<feature type="transmembrane region" description="Helical" evidence="7">
    <location>
        <begin position="124"/>
        <end position="144"/>
    </location>
</feature>
<keyword evidence="6 7" id="KW-0472">Membrane</keyword>
<evidence type="ECO:0000259" key="8">
    <source>
        <dbReference type="PROSITE" id="PS50928"/>
    </source>
</evidence>
<dbReference type="InterPro" id="IPR035906">
    <property type="entry name" value="MetI-like_sf"/>
</dbReference>
<evidence type="ECO:0000313" key="10">
    <source>
        <dbReference type="Proteomes" id="UP000655868"/>
    </source>
</evidence>
<keyword evidence="2 7" id="KW-0813">Transport</keyword>
<evidence type="ECO:0000256" key="4">
    <source>
        <dbReference type="ARBA" id="ARBA00022692"/>
    </source>
</evidence>
<keyword evidence="5 7" id="KW-1133">Transmembrane helix</keyword>
<evidence type="ECO:0000256" key="2">
    <source>
        <dbReference type="ARBA" id="ARBA00022448"/>
    </source>
</evidence>
<dbReference type="SUPFAM" id="SSF161098">
    <property type="entry name" value="MetI-like"/>
    <property type="match status" value="1"/>
</dbReference>
<dbReference type="PANTHER" id="PTHR30151:SF20">
    <property type="entry name" value="ABC TRANSPORTER PERMEASE PROTEIN HI_0355-RELATED"/>
    <property type="match status" value="1"/>
</dbReference>
<accession>A0A934U549</accession>
<keyword evidence="3" id="KW-1003">Cell membrane</keyword>
<dbReference type="GO" id="GO:0005886">
    <property type="term" value="C:plasma membrane"/>
    <property type="evidence" value="ECO:0007669"/>
    <property type="project" value="UniProtKB-SubCell"/>
</dbReference>
<gene>
    <name evidence="9" type="ORF">JGU71_19545</name>
</gene>